<feature type="domain" description="Acyl-CoA dehydrogenase/oxidase N-terminal" evidence="9">
    <location>
        <begin position="7"/>
        <end position="118"/>
    </location>
</feature>
<evidence type="ECO:0000256" key="6">
    <source>
        <dbReference type="RuleBase" id="RU362125"/>
    </source>
</evidence>
<dbReference type="Pfam" id="PF02771">
    <property type="entry name" value="Acyl-CoA_dh_N"/>
    <property type="match status" value="1"/>
</dbReference>
<evidence type="ECO:0000313" key="11">
    <source>
        <dbReference type="Proteomes" id="UP000198937"/>
    </source>
</evidence>
<dbReference type="SUPFAM" id="SSF47203">
    <property type="entry name" value="Acyl-CoA dehydrogenase C-terminal domain-like"/>
    <property type="match status" value="1"/>
</dbReference>
<dbReference type="Gene3D" id="1.10.540.10">
    <property type="entry name" value="Acyl-CoA dehydrogenase/oxidase, N-terminal domain"/>
    <property type="match status" value="1"/>
</dbReference>
<dbReference type="Proteomes" id="UP000198937">
    <property type="component" value="Unassembled WGS sequence"/>
</dbReference>
<gene>
    <name evidence="10" type="ORF">GA0070617_5802</name>
</gene>
<dbReference type="GO" id="GO:0016627">
    <property type="term" value="F:oxidoreductase activity, acting on the CH-CH group of donors"/>
    <property type="evidence" value="ECO:0007669"/>
    <property type="project" value="InterPro"/>
</dbReference>
<dbReference type="PANTHER" id="PTHR43292">
    <property type="entry name" value="ACYL-COA DEHYDROGENASE"/>
    <property type="match status" value="1"/>
</dbReference>
<dbReference type="InterPro" id="IPR009100">
    <property type="entry name" value="AcylCoA_DH/oxidase_NM_dom_sf"/>
</dbReference>
<keyword evidence="5 6" id="KW-0560">Oxidoreductase</keyword>
<dbReference type="Pfam" id="PF02770">
    <property type="entry name" value="Acyl-CoA_dh_M"/>
    <property type="match status" value="1"/>
</dbReference>
<dbReference type="InterPro" id="IPR036250">
    <property type="entry name" value="AcylCo_DH-like_C"/>
</dbReference>
<dbReference type="InterPro" id="IPR006091">
    <property type="entry name" value="Acyl-CoA_Oxase/DH_mid-dom"/>
</dbReference>
<dbReference type="GO" id="GO:0050660">
    <property type="term" value="F:flavin adenine dinucleotide binding"/>
    <property type="evidence" value="ECO:0007669"/>
    <property type="project" value="InterPro"/>
</dbReference>
<dbReference type="AlphaFoldDB" id="A0A1C6VI45"/>
<keyword evidence="3 6" id="KW-0285">Flavoprotein</keyword>
<dbReference type="SUPFAM" id="SSF56645">
    <property type="entry name" value="Acyl-CoA dehydrogenase NM domain-like"/>
    <property type="match status" value="1"/>
</dbReference>
<keyword evidence="4 6" id="KW-0274">FAD</keyword>
<dbReference type="Pfam" id="PF00441">
    <property type="entry name" value="Acyl-CoA_dh_1"/>
    <property type="match status" value="1"/>
</dbReference>
<evidence type="ECO:0000256" key="1">
    <source>
        <dbReference type="ARBA" id="ARBA00001974"/>
    </source>
</evidence>
<reference evidence="11" key="1">
    <citation type="submission" date="2016-06" db="EMBL/GenBank/DDBJ databases">
        <authorList>
            <person name="Varghese N."/>
            <person name="Submissions Spin"/>
        </authorList>
    </citation>
    <scope>NUCLEOTIDE SEQUENCE [LARGE SCALE GENOMIC DNA]</scope>
    <source>
        <strain evidence="11">DSM 45577</strain>
    </source>
</reference>
<evidence type="ECO:0000259" key="8">
    <source>
        <dbReference type="Pfam" id="PF02770"/>
    </source>
</evidence>
<evidence type="ECO:0000259" key="9">
    <source>
        <dbReference type="Pfam" id="PF02771"/>
    </source>
</evidence>
<dbReference type="InterPro" id="IPR052161">
    <property type="entry name" value="Mycobact_Acyl-CoA_DH"/>
</dbReference>
<dbReference type="InterPro" id="IPR046373">
    <property type="entry name" value="Acyl-CoA_Oxase/DH_mid-dom_sf"/>
</dbReference>
<evidence type="ECO:0000256" key="3">
    <source>
        <dbReference type="ARBA" id="ARBA00022630"/>
    </source>
</evidence>
<dbReference type="InterPro" id="IPR009075">
    <property type="entry name" value="AcylCo_DH/oxidase_C"/>
</dbReference>
<evidence type="ECO:0000256" key="4">
    <source>
        <dbReference type="ARBA" id="ARBA00022827"/>
    </source>
</evidence>
<proteinExistence type="inferred from homology"/>
<feature type="domain" description="Acyl-CoA oxidase/dehydrogenase middle" evidence="8">
    <location>
        <begin position="124"/>
        <end position="207"/>
    </location>
</feature>
<sequence length="380" mass="41210">MSGDTGRFRAEVRRFLAEPRVRDAVVEIARYPAGREPALLDIYRWLGERGWLAADWPTRYGGADLGPTEAAVVTEEMGLAGVPDDLHVLSIDLVGAFVLRHGSDAQRAAHLPALARGERMATVLFTEPEAGSDLAALRTRAEPDGDGWRLTGSKIYNQKSQFAEVALCAARTTESPVPFHGITLFLLPLRSAGVHIETVPGIGNDQFTLVVIDGVRLTADDVVGRPDDGWQLINELLLRERTGIDFHAKTRRQFELLVRQAAATGALDDPAYADRLADLDARLRAGHALAWEMVADLARGEPDPVRSAMAKWFVTEQVRDVMAAAGDGLGLDLALSAWDGEAPQEGLLEAAYRASPTQRLASGTSEIMLYLIATSGLELQ</sequence>
<evidence type="ECO:0000256" key="5">
    <source>
        <dbReference type="ARBA" id="ARBA00023002"/>
    </source>
</evidence>
<comment type="cofactor">
    <cofactor evidence="1 6">
        <name>FAD</name>
        <dbReference type="ChEBI" id="CHEBI:57692"/>
    </cofactor>
</comment>
<dbReference type="Gene3D" id="2.40.110.10">
    <property type="entry name" value="Butyryl-CoA Dehydrogenase, subunit A, domain 2"/>
    <property type="match status" value="1"/>
</dbReference>
<dbReference type="InterPro" id="IPR013786">
    <property type="entry name" value="AcylCoA_DH/ox_N"/>
</dbReference>
<evidence type="ECO:0000256" key="2">
    <source>
        <dbReference type="ARBA" id="ARBA00009347"/>
    </source>
</evidence>
<dbReference type="RefSeq" id="WP_091445422.1">
    <property type="nucleotide sequence ID" value="NZ_BMMJ01000003.1"/>
</dbReference>
<dbReference type="GO" id="GO:0005886">
    <property type="term" value="C:plasma membrane"/>
    <property type="evidence" value="ECO:0007669"/>
    <property type="project" value="TreeGrafter"/>
</dbReference>
<evidence type="ECO:0000259" key="7">
    <source>
        <dbReference type="Pfam" id="PF00441"/>
    </source>
</evidence>
<dbReference type="OrthoDB" id="3176804at2"/>
<dbReference type="PANTHER" id="PTHR43292:SF3">
    <property type="entry name" value="ACYL-COA DEHYDROGENASE FADE29"/>
    <property type="match status" value="1"/>
</dbReference>
<keyword evidence="11" id="KW-1185">Reference proteome</keyword>
<comment type="similarity">
    <text evidence="2 6">Belongs to the acyl-CoA dehydrogenase family.</text>
</comment>
<organism evidence="10 11">
    <name type="scientific">Micromonospora yangpuensis</name>
    <dbReference type="NCBI Taxonomy" id="683228"/>
    <lineage>
        <taxon>Bacteria</taxon>
        <taxon>Bacillati</taxon>
        <taxon>Actinomycetota</taxon>
        <taxon>Actinomycetes</taxon>
        <taxon>Micromonosporales</taxon>
        <taxon>Micromonosporaceae</taxon>
        <taxon>Micromonospora</taxon>
    </lineage>
</organism>
<dbReference type="EMBL" id="FMIA01000002">
    <property type="protein sequence ID" value="SCL65560.1"/>
    <property type="molecule type" value="Genomic_DNA"/>
</dbReference>
<accession>A0A1C6VI45</accession>
<name>A0A1C6VI45_9ACTN</name>
<evidence type="ECO:0000313" key="10">
    <source>
        <dbReference type="EMBL" id="SCL65560.1"/>
    </source>
</evidence>
<dbReference type="Gene3D" id="1.20.140.10">
    <property type="entry name" value="Butyryl-CoA Dehydrogenase, subunit A, domain 3"/>
    <property type="match status" value="1"/>
</dbReference>
<dbReference type="InterPro" id="IPR037069">
    <property type="entry name" value="AcylCoA_DH/ox_N_sf"/>
</dbReference>
<dbReference type="STRING" id="683228.GA0070617_5802"/>
<protein>
    <submittedName>
        <fullName evidence="10">Acyl-CoA dehydrogenase</fullName>
    </submittedName>
</protein>
<feature type="domain" description="Acyl-CoA dehydrogenase/oxidase C-terminal" evidence="7">
    <location>
        <begin position="227"/>
        <end position="375"/>
    </location>
</feature>